<keyword evidence="6" id="KW-0592">Phosphate transport</keyword>
<evidence type="ECO:0000313" key="7">
    <source>
        <dbReference type="EMBL" id="MCY1722589.1"/>
    </source>
</evidence>
<dbReference type="AlphaFoldDB" id="A0A9X3F8L2"/>
<feature type="transmembrane region" description="Helical" evidence="6">
    <location>
        <begin position="255"/>
        <end position="275"/>
    </location>
</feature>
<evidence type="ECO:0000256" key="4">
    <source>
        <dbReference type="ARBA" id="ARBA00022989"/>
    </source>
</evidence>
<comment type="subcellular location">
    <subcellularLocation>
        <location evidence="1 6">Membrane</location>
        <topology evidence="1 6">Multi-pass membrane protein</topology>
    </subcellularLocation>
</comment>
<protein>
    <recommendedName>
        <fullName evidence="6">Phosphate transporter</fullName>
    </recommendedName>
</protein>
<keyword evidence="8" id="KW-1185">Reference proteome</keyword>
<name>A0A9X3F8L2_9BACT</name>
<feature type="transmembrane region" description="Helical" evidence="6">
    <location>
        <begin position="77"/>
        <end position="98"/>
    </location>
</feature>
<feature type="transmembrane region" description="Helical" evidence="6">
    <location>
        <begin position="229"/>
        <end position="249"/>
    </location>
</feature>
<accession>A0A9X3F8L2</accession>
<evidence type="ECO:0000256" key="1">
    <source>
        <dbReference type="ARBA" id="ARBA00004141"/>
    </source>
</evidence>
<keyword evidence="4 6" id="KW-1133">Transmembrane helix</keyword>
<feature type="transmembrane region" description="Helical" evidence="6">
    <location>
        <begin position="110"/>
        <end position="130"/>
    </location>
</feature>
<comment type="caution">
    <text evidence="7">The sequence shown here is derived from an EMBL/GenBank/DDBJ whole genome shotgun (WGS) entry which is preliminary data.</text>
</comment>
<evidence type="ECO:0000256" key="3">
    <source>
        <dbReference type="ARBA" id="ARBA00022692"/>
    </source>
</evidence>
<evidence type="ECO:0000256" key="6">
    <source>
        <dbReference type="RuleBase" id="RU363058"/>
    </source>
</evidence>
<feature type="transmembrane region" description="Helical" evidence="6">
    <location>
        <begin position="504"/>
        <end position="524"/>
    </location>
</feature>
<evidence type="ECO:0000256" key="5">
    <source>
        <dbReference type="ARBA" id="ARBA00023136"/>
    </source>
</evidence>
<proteinExistence type="inferred from homology"/>
<keyword evidence="5 6" id="KW-0472">Membrane</keyword>
<keyword evidence="3 6" id="KW-0812">Transmembrane</keyword>
<dbReference type="InterPro" id="IPR001204">
    <property type="entry name" value="Phos_transporter"/>
</dbReference>
<organism evidence="7 8">
    <name type="scientific">Draconibacterium aestuarii</name>
    <dbReference type="NCBI Taxonomy" id="2998507"/>
    <lineage>
        <taxon>Bacteria</taxon>
        <taxon>Pseudomonadati</taxon>
        <taxon>Bacteroidota</taxon>
        <taxon>Bacteroidia</taxon>
        <taxon>Marinilabiliales</taxon>
        <taxon>Prolixibacteraceae</taxon>
        <taxon>Draconibacterium</taxon>
    </lineage>
</organism>
<feature type="transmembrane region" description="Helical" evidence="6">
    <location>
        <begin position="44"/>
        <end position="65"/>
    </location>
</feature>
<dbReference type="PANTHER" id="PTHR11101">
    <property type="entry name" value="PHOSPHATE TRANSPORTER"/>
    <property type="match status" value="1"/>
</dbReference>
<dbReference type="GO" id="GO:0035435">
    <property type="term" value="P:phosphate ion transmembrane transport"/>
    <property type="evidence" value="ECO:0007669"/>
    <property type="project" value="TreeGrafter"/>
</dbReference>
<evidence type="ECO:0000256" key="2">
    <source>
        <dbReference type="ARBA" id="ARBA00022448"/>
    </source>
</evidence>
<feature type="transmembrane region" description="Helical" evidence="6">
    <location>
        <begin position="189"/>
        <end position="208"/>
    </location>
</feature>
<keyword evidence="2 6" id="KW-0813">Transport</keyword>
<dbReference type="PANTHER" id="PTHR11101:SF16">
    <property type="entry name" value="PHOSPHATE TRANSPORTER"/>
    <property type="match status" value="1"/>
</dbReference>
<dbReference type="RefSeq" id="WP_343334914.1">
    <property type="nucleotide sequence ID" value="NZ_JAPOHD010000060.1"/>
</dbReference>
<dbReference type="GO" id="GO:0005315">
    <property type="term" value="F:phosphate transmembrane transporter activity"/>
    <property type="evidence" value="ECO:0007669"/>
    <property type="project" value="InterPro"/>
</dbReference>
<dbReference type="GO" id="GO:0016020">
    <property type="term" value="C:membrane"/>
    <property type="evidence" value="ECO:0007669"/>
    <property type="project" value="UniProtKB-SubCell"/>
</dbReference>
<feature type="transmembrane region" description="Helical" evidence="6">
    <location>
        <begin position="151"/>
        <end position="174"/>
    </location>
</feature>
<feature type="transmembrane region" description="Helical" evidence="6">
    <location>
        <begin position="282"/>
        <end position="302"/>
    </location>
</feature>
<gene>
    <name evidence="7" type="ORF">OU798_19725</name>
</gene>
<evidence type="ECO:0000313" key="8">
    <source>
        <dbReference type="Proteomes" id="UP001145087"/>
    </source>
</evidence>
<comment type="similarity">
    <text evidence="6">Belongs to the inorganic phosphate transporter (PiT) (TC 2.A.20) family.</text>
</comment>
<dbReference type="Proteomes" id="UP001145087">
    <property type="component" value="Unassembled WGS sequence"/>
</dbReference>
<feature type="transmembrane region" description="Helical" evidence="6">
    <location>
        <begin position="322"/>
        <end position="340"/>
    </location>
</feature>
<dbReference type="Pfam" id="PF01384">
    <property type="entry name" value="PHO4"/>
    <property type="match status" value="1"/>
</dbReference>
<sequence length="757" mass="84171">MENFYLILVVVLFALAISDLIVGVSNDAVNFLNSAVGSKAAPKWVIFLMASLGVLIGATFSNGMMEVARKGIFHPEMFYFSEIMVIFLAVMITDVILLDMFNTFGMPTSTTVSIVFELLGAAVAVSVVKIKMAGGSIVMELSQYINSSKALAIITGILMSVFIAFSVGAIVQYITRLLFTFKYRGPMKYFGSAFGGLAITVITYFILIKGMKGSSYAELELSSGETLQGWFKANSGLVLLYSFGFWVVFIQLLKWIFNIKILKVVVLAGTFALAMAFAGNDLVNFIGVPLAGYNSFQAWMAAGATNPDNFGMAMLAGKVGTPTYMLLIAGLVMIITLIMSKKAKAVIATSLDLSRQNEGEERFGSSFGARVMVRGATNFNKKLVRLLPVSVSNGIQSRFEHHSYVSEDDQDAPAFDKVRASVNLVVASILIAIGTSLKLPLSTTYVTFMVAMGTSLSDRAWDRESAVYRISGVFAVIGGWFLTALIAFSVSGVVALLIALSGKFMIFVFIAVAILMVIRTHTILKKRDALKLDEEEEEIEEEDAFEAIIEKSSKQVVKSFVSSNQIITLGIESFLKEDRSGLRKVQESCREFSKKAKRHRDKVYSTVNKLKDGTLETSHFYVQMMEHKREMAHAVHFMLESMIVHIENNHKPFIAEQEKELHDLVSQTDNFYNHILHVVKEENFEELDDLVSQRDKILGNLKLLEKNQIKRIKNKAVNTRNSQLFFKIISEVEQLLLHTVNLVKAQRDFITYTRKSK</sequence>
<feature type="transmembrane region" description="Helical" evidence="6">
    <location>
        <begin position="473"/>
        <end position="498"/>
    </location>
</feature>
<feature type="transmembrane region" description="Helical" evidence="6">
    <location>
        <begin position="420"/>
        <end position="437"/>
    </location>
</feature>
<dbReference type="EMBL" id="JAPOHD010000060">
    <property type="protein sequence ID" value="MCY1722589.1"/>
    <property type="molecule type" value="Genomic_DNA"/>
</dbReference>
<reference evidence="7" key="1">
    <citation type="submission" date="2022-11" db="EMBL/GenBank/DDBJ databases">
        <title>Marilongibacter aestuarii gen. nov., sp. nov., isolated from tidal flat sediment.</title>
        <authorList>
            <person name="Jiayan W."/>
        </authorList>
    </citation>
    <scope>NUCLEOTIDE SEQUENCE</scope>
    <source>
        <strain evidence="7">Z1-6</strain>
    </source>
</reference>